<dbReference type="InterPro" id="IPR020459">
    <property type="entry name" value="AMP-binding"/>
</dbReference>
<dbReference type="PROSITE" id="PS00455">
    <property type="entry name" value="AMP_BINDING"/>
    <property type="match status" value="1"/>
</dbReference>
<evidence type="ECO:0000313" key="3">
    <source>
        <dbReference type="Proteomes" id="UP000029644"/>
    </source>
</evidence>
<dbReference type="InterPro" id="IPR020845">
    <property type="entry name" value="AMP-binding_CS"/>
</dbReference>
<protein>
    <submittedName>
        <fullName evidence="2">Peptide synthetase</fullName>
    </submittedName>
</protein>
<sequence>MKPTYRIKGPSLEYPKSTLHELLEKQSQAYPNAIALEFDDVKISYKELQIKINKTAHYLKEKGVCPGQIVAISLDRSLDLFVSIFAVLQCGAAYVPIDTGYPLKRFEMIIADSEASYIICKSTKNDLSDTSKNIFVEDVVKHIKDKPSYSLGLKVEPSSVAYIIYTSGSTGKPKGVQVSHLNIINLVFSMGIDPGINRDDKIFALTSISFDIMVLEIFLPLLHGACVVLVDEETKLDGEMLLEKALRHQITIMWGTPSIWQLLLDSDWKIPLNIKALIGGEPVPLNLANKLLELCSELWNIYGPTETSVCAFLTRIFKDQAQITIGEPVANTHAYLIDDKGNHVNEGEIGEIVIGGDGVSLGYLNRPELNTASFVDDHFVANNKMYFSGDLGKLLPNGQMLCLGRRDQQVKIRGHRIELGEIEKVIETLPNIKKNAVLVNNLKSGEPRLVAIYNLQQLIKTRILFVIN</sequence>
<dbReference type="EMBL" id="BBNQ01000017">
    <property type="protein sequence ID" value="GAL64252.1"/>
    <property type="molecule type" value="Genomic_DNA"/>
</dbReference>
<dbReference type="SUPFAM" id="SSF56801">
    <property type="entry name" value="Acetyl-CoA synthetase-like"/>
    <property type="match status" value="1"/>
</dbReference>
<proteinExistence type="predicted"/>
<dbReference type="GO" id="GO:0031177">
    <property type="term" value="F:phosphopantetheine binding"/>
    <property type="evidence" value="ECO:0007669"/>
    <property type="project" value="TreeGrafter"/>
</dbReference>
<dbReference type="Pfam" id="PF00501">
    <property type="entry name" value="AMP-binding"/>
    <property type="match status" value="1"/>
</dbReference>
<dbReference type="CDD" id="cd05930">
    <property type="entry name" value="A_NRPS"/>
    <property type="match status" value="1"/>
</dbReference>
<dbReference type="OrthoDB" id="4317020at2"/>
<dbReference type="InterPro" id="IPR045851">
    <property type="entry name" value="AMP-bd_C_sf"/>
</dbReference>
<dbReference type="RefSeq" id="WP_152596615.1">
    <property type="nucleotide sequence ID" value="NZ_BBNQ01000017.1"/>
</dbReference>
<dbReference type="PRINTS" id="PR00154">
    <property type="entry name" value="AMPBINDING"/>
</dbReference>
<dbReference type="Gene3D" id="2.30.38.10">
    <property type="entry name" value="Luciferase, Domain 3"/>
    <property type="match status" value="1"/>
</dbReference>
<dbReference type="InterPro" id="IPR000873">
    <property type="entry name" value="AMP-dep_synth/lig_dom"/>
</dbReference>
<accession>A0A090W9P8</accession>
<dbReference type="InterPro" id="IPR010071">
    <property type="entry name" value="AA_adenyl_dom"/>
</dbReference>
<name>A0A090W9P8_9FLAO</name>
<dbReference type="NCBIfam" id="TIGR01733">
    <property type="entry name" value="AA-adenyl-dom"/>
    <property type="match status" value="1"/>
</dbReference>
<comment type="caution">
    <text evidence="2">The sequence shown here is derived from an EMBL/GenBank/DDBJ whole genome shotgun (WGS) entry which is preliminary data.</text>
</comment>
<reference evidence="2 3" key="1">
    <citation type="journal article" date="2014" name="Genome Announc.">
        <title>Draft Genome Sequences of Marine Flavobacterium Algibacter lectus Strains SS8 and NR4.</title>
        <authorList>
            <person name="Takatani N."/>
            <person name="Nakanishi M."/>
            <person name="Meirelles P."/>
            <person name="Mino S."/>
            <person name="Suda W."/>
            <person name="Oshima K."/>
            <person name="Hattori M."/>
            <person name="Ohkuma M."/>
            <person name="Hosokawa M."/>
            <person name="Miyashita K."/>
            <person name="Thompson F.L."/>
            <person name="Niwa A."/>
            <person name="Sawabe T."/>
            <person name="Sawabe T."/>
        </authorList>
    </citation>
    <scope>NUCLEOTIDE SEQUENCE [LARGE SCALE GENOMIC DNA]</scope>
    <source>
        <strain evidence="2 3">JCM 19300</strain>
    </source>
</reference>
<dbReference type="Gene3D" id="3.30.300.30">
    <property type="match status" value="1"/>
</dbReference>
<dbReference type="GO" id="GO:0043041">
    <property type="term" value="P:amino acid activation for nonribosomal peptide biosynthetic process"/>
    <property type="evidence" value="ECO:0007669"/>
    <property type="project" value="TreeGrafter"/>
</dbReference>
<dbReference type="Gene3D" id="3.40.50.980">
    <property type="match status" value="2"/>
</dbReference>
<feature type="domain" description="AMP-dependent synthetase/ligase" evidence="1">
    <location>
        <begin position="23"/>
        <end position="364"/>
    </location>
</feature>
<dbReference type="Proteomes" id="UP000029644">
    <property type="component" value="Unassembled WGS sequence"/>
</dbReference>
<dbReference type="GO" id="GO:0044550">
    <property type="term" value="P:secondary metabolite biosynthetic process"/>
    <property type="evidence" value="ECO:0007669"/>
    <property type="project" value="TreeGrafter"/>
</dbReference>
<dbReference type="PANTHER" id="PTHR45527:SF1">
    <property type="entry name" value="FATTY ACID SYNTHASE"/>
    <property type="match status" value="1"/>
</dbReference>
<dbReference type="PANTHER" id="PTHR45527">
    <property type="entry name" value="NONRIBOSOMAL PEPTIDE SYNTHETASE"/>
    <property type="match status" value="1"/>
</dbReference>
<dbReference type="FunFam" id="3.40.50.980:FF:000001">
    <property type="entry name" value="Non-ribosomal peptide synthetase"/>
    <property type="match status" value="1"/>
</dbReference>
<evidence type="ECO:0000313" key="2">
    <source>
        <dbReference type="EMBL" id="GAL64252.1"/>
    </source>
</evidence>
<dbReference type="GO" id="GO:0005737">
    <property type="term" value="C:cytoplasm"/>
    <property type="evidence" value="ECO:0007669"/>
    <property type="project" value="TreeGrafter"/>
</dbReference>
<gene>
    <name evidence="2" type="ORF">JCM19300_878</name>
</gene>
<evidence type="ECO:0000259" key="1">
    <source>
        <dbReference type="Pfam" id="PF00501"/>
    </source>
</evidence>
<organism evidence="2 3">
    <name type="scientific">Algibacter lectus</name>
    <dbReference type="NCBI Taxonomy" id="221126"/>
    <lineage>
        <taxon>Bacteria</taxon>
        <taxon>Pseudomonadati</taxon>
        <taxon>Bacteroidota</taxon>
        <taxon>Flavobacteriia</taxon>
        <taxon>Flavobacteriales</taxon>
        <taxon>Flavobacteriaceae</taxon>
        <taxon>Algibacter</taxon>
    </lineage>
</organism>
<dbReference type="AlphaFoldDB" id="A0A090W9P8"/>